<keyword evidence="3" id="KW-1185">Reference proteome</keyword>
<dbReference type="GeneID" id="41970028"/>
<dbReference type="Proteomes" id="UP000319257">
    <property type="component" value="Unassembled WGS sequence"/>
</dbReference>
<sequence>MATSTLPQVLEKGSRLPSPQGVEFTYLKSFNFATMDEARAKEERGITSEADARAHDKVSLGPSPRIVHQGWYWNPDGQAIRGACTLQGLAGLSRKNSVKPRCWRLFQTSS</sequence>
<dbReference type="RefSeq" id="XP_031000435.1">
    <property type="nucleotide sequence ID" value="XM_031136786.1"/>
</dbReference>
<dbReference type="EMBL" id="SKBQ01000010">
    <property type="protein sequence ID" value="TPX18724.1"/>
    <property type="molecule type" value="Genomic_DNA"/>
</dbReference>
<reference evidence="2 3" key="1">
    <citation type="submission" date="2019-06" db="EMBL/GenBank/DDBJ databases">
        <title>Draft genome sequence of the filamentous fungus Phialemoniopsis curvata isolated from diesel fuel.</title>
        <authorList>
            <person name="Varaljay V.A."/>
            <person name="Lyon W.J."/>
            <person name="Crouch A.L."/>
            <person name="Drake C.E."/>
            <person name="Hollomon J.M."/>
            <person name="Nadeau L.J."/>
            <person name="Nunn H.S."/>
            <person name="Stevenson B.S."/>
            <person name="Bojanowski C.L."/>
            <person name="Crookes-Goodson W.J."/>
        </authorList>
    </citation>
    <scope>NUCLEOTIDE SEQUENCE [LARGE SCALE GENOMIC DNA]</scope>
    <source>
        <strain evidence="2 3">D216</strain>
    </source>
</reference>
<feature type="region of interest" description="Disordered" evidence="1">
    <location>
        <begin position="41"/>
        <end position="61"/>
    </location>
</feature>
<dbReference type="AlphaFoldDB" id="A0A507BIX2"/>
<protein>
    <submittedName>
        <fullName evidence="2">Uncharacterized protein</fullName>
    </submittedName>
</protein>
<evidence type="ECO:0000313" key="3">
    <source>
        <dbReference type="Proteomes" id="UP000319257"/>
    </source>
</evidence>
<dbReference type="InParanoid" id="A0A507BIX2"/>
<gene>
    <name evidence="2" type="ORF">E0L32_002581</name>
</gene>
<evidence type="ECO:0000256" key="1">
    <source>
        <dbReference type="SAM" id="MobiDB-lite"/>
    </source>
</evidence>
<evidence type="ECO:0000313" key="2">
    <source>
        <dbReference type="EMBL" id="TPX18724.1"/>
    </source>
</evidence>
<proteinExistence type="predicted"/>
<organism evidence="2 3">
    <name type="scientific">Thyridium curvatum</name>
    <dbReference type="NCBI Taxonomy" id="1093900"/>
    <lineage>
        <taxon>Eukaryota</taxon>
        <taxon>Fungi</taxon>
        <taxon>Dikarya</taxon>
        <taxon>Ascomycota</taxon>
        <taxon>Pezizomycotina</taxon>
        <taxon>Sordariomycetes</taxon>
        <taxon>Sordariomycetidae</taxon>
        <taxon>Thyridiales</taxon>
        <taxon>Thyridiaceae</taxon>
        <taxon>Thyridium</taxon>
    </lineage>
</organism>
<accession>A0A507BIX2</accession>
<feature type="compositionally biased region" description="Basic and acidic residues" evidence="1">
    <location>
        <begin position="41"/>
        <end position="58"/>
    </location>
</feature>
<comment type="caution">
    <text evidence="2">The sequence shown here is derived from an EMBL/GenBank/DDBJ whole genome shotgun (WGS) entry which is preliminary data.</text>
</comment>
<name>A0A507BIX2_9PEZI</name>